<dbReference type="Pfam" id="PF25023">
    <property type="entry name" value="TEN_YD-shell"/>
    <property type="match status" value="1"/>
</dbReference>
<dbReference type="PANTHER" id="PTHR11219:SF69">
    <property type="entry name" value="TENEURIN-A"/>
    <property type="match status" value="1"/>
</dbReference>
<evidence type="ECO:0000313" key="5">
    <source>
        <dbReference type="EMBL" id="MFC4700581.1"/>
    </source>
</evidence>
<comment type="caution">
    <text evidence="5">The sequence shown here is derived from an EMBL/GenBank/DDBJ whole genome shotgun (WGS) entry which is preliminary data.</text>
</comment>
<name>A0ABV9LVN0_9ALTE</name>
<feature type="domain" description="Teneurin-like YD-shell" evidence="4">
    <location>
        <begin position="3"/>
        <end position="284"/>
    </location>
</feature>
<proteinExistence type="predicted"/>
<keyword evidence="2" id="KW-0677">Repeat</keyword>
<dbReference type="Gene3D" id="2.180.10.10">
    <property type="entry name" value="RHS repeat-associated core"/>
    <property type="match status" value="1"/>
</dbReference>
<evidence type="ECO:0000256" key="1">
    <source>
        <dbReference type="ARBA" id="ARBA00022536"/>
    </source>
</evidence>
<dbReference type="InterPro" id="IPR056823">
    <property type="entry name" value="TEN-like_YD-shell"/>
</dbReference>
<evidence type="ECO:0000259" key="4">
    <source>
        <dbReference type="Pfam" id="PF25023"/>
    </source>
</evidence>
<dbReference type="NCBIfam" id="TIGR03696">
    <property type="entry name" value="Rhs_assc_core"/>
    <property type="match status" value="1"/>
</dbReference>
<dbReference type="EMBL" id="JBHSGU010000002">
    <property type="protein sequence ID" value="MFC4700581.1"/>
    <property type="molecule type" value="Genomic_DNA"/>
</dbReference>
<evidence type="ECO:0000256" key="3">
    <source>
        <dbReference type="ARBA" id="ARBA00023157"/>
    </source>
</evidence>
<dbReference type="InterPro" id="IPR022385">
    <property type="entry name" value="Rhs_assc_core"/>
</dbReference>
<dbReference type="InterPro" id="IPR051216">
    <property type="entry name" value="Teneurin"/>
</dbReference>
<evidence type="ECO:0000256" key="2">
    <source>
        <dbReference type="ARBA" id="ARBA00022737"/>
    </source>
</evidence>
<dbReference type="Proteomes" id="UP001595897">
    <property type="component" value="Unassembled WGS sequence"/>
</dbReference>
<keyword evidence="1" id="KW-0245">EGF-like domain</keyword>
<dbReference type="PANTHER" id="PTHR11219">
    <property type="entry name" value="TENEURIN AND N-ACETYLGLUCOSAMINE-1-PHOSPHODIESTER ALPHA-N-ACETYLGLUCOSAMINIDASE"/>
    <property type="match status" value="1"/>
</dbReference>
<keyword evidence="3" id="KW-1015">Disulfide bond</keyword>
<protein>
    <submittedName>
        <fullName evidence="5">RHS repeat domain-containing protein</fullName>
    </submittedName>
</protein>
<evidence type="ECO:0000313" key="6">
    <source>
        <dbReference type="Proteomes" id="UP001595897"/>
    </source>
</evidence>
<dbReference type="RefSeq" id="WP_382408103.1">
    <property type="nucleotide sequence ID" value="NZ_JBHSGU010000002.1"/>
</dbReference>
<reference evidence="6" key="1">
    <citation type="journal article" date="2019" name="Int. J. Syst. Evol. Microbiol.">
        <title>The Global Catalogue of Microorganisms (GCM) 10K type strain sequencing project: providing services to taxonomists for standard genome sequencing and annotation.</title>
        <authorList>
            <consortium name="The Broad Institute Genomics Platform"/>
            <consortium name="The Broad Institute Genome Sequencing Center for Infectious Disease"/>
            <person name="Wu L."/>
            <person name="Ma J."/>
        </authorList>
    </citation>
    <scope>NUCLEOTIDE SEQUENCE [LARGE SCALE GENOMIC DNA]</scope>
    <source>
        <strain evidence="6">KACC 12507</strain>
    </source>
</reference>
<keyword evidence="6" id="KW-1185">Reference proteome</keyword>
<sequence>MASRDVNYQQNDIYDVDYTYDLLGRLSRVDSSLLGESKTQLYGYDEVGRLSSVSDEAGTNTVNYTFDANGNRLSREANGEIETGTYDAQDRVLTYGNCVYTHDIEGVRTSATCANEQSQYTYDVMGNLLEVNKTNTDTGITSTISYDTDAFDRRIARFKDGVKTAGYLYLDQLSPIAELNANDEVISRFIYASRSNVPDYMIKDGNRYRYIVDYRGSPIALINSRTGEIAQQLSYDEFGRVTQDTNPGFQPFGFAGGIYDSDTGLVRFGARDYDAYTGRWTAKEPLGFAGGDSNLYAYAYGDPVNLIDPDGLLPRLPRGLVNFAAGLGSALSFGLTDKVNEALGNAHQVDKCSGAYTAGEYTGILASGLGGIAKAGGKKLVTNSAGKTLKGAANPKVRAAIERGKQAHKELDQKVDLKPGWQANPSLRGADGKIHKPDVVTPSGRFMELKPNTPSGRRTGARQAERYREQLGMKGRVIYYDAKKL</sequence>
<accession>A0ABV9LVN0</accession>
<organism evidence="5 6">
    <name type="scientific">Glaciecola siphonariae</name>
    <dbReference type="NCBI Taxonomy" id="521012"/>
    <lineage>
        <taxon>Bacteria</taxon>
        <taxon>Pseudomonadati</taxon>
        <taxon>Pseudomonadota</taxon>
        <taxon>Gammaproteobacteria</taxon>
        <taxon>Alteromonadales</taxon>
        <taxon>Alteromonadaceae</taxon>
        <taxon>Glaciecola</taxon>
    </lineage>
</organism>
<gene>
    <name evidence="5" type="ORF">ACFO4O_10455</name>
</gene>